<feature type="region of interest" description="Disordered" evidence="2">
    <location>
        <begin position="543"/>
        <end position="568"/>
    </location>
</feature>
<dbReference type="SMART" id="SM00201">
    <property type="entry name" value="SO"/>
    <property type="match status" value="1"/>
</dbReference>
<keyword evidence="5" id="KW-1185">Reference proteome</keyword>
<dbReference type="SUPFAM" id="SSF90188">
    <property type="entry name" value="Somatomedin B domain"/>
    <property type="match status" value="1"/>
</dbReference>
<dbReference type="Gene3D" id="4.10.410.20">
    <property type="match status" value="1"/>
</dbReference>
<feature type="compositionally biased region" description="Polar residues" evidence="2">
    <location>
        <begin position="543"/>
        <end position="555"/>
    </location>
</feature>
<evidence type="ECO:0000313" key="5">
    <source>
        <dbReference type="Proteomes" id="UP000749559"/>
    </source>
</evidence>
<keyword evidence="1" id="KW-1015">Disulfide bond</keyword>
<dbReference type="PROSITE" id="PS50958">
    <property type="entry name" value="SMB_2"/>
    <property type="match status" value="1"/>
</dbReference>
<dbReference type="InterPro" id="IPR036024">
    <property type="entry name" value="Somatomedin_B-like_dom_sf"/>
</dbReference>
<evidence type="ECO:0000313" key="4">
    <source>
        <dbReference type="EMBL" id="CAH1777569.1"/>
    </source>
</evidence>
<dbReference type="Proteomes" id="UP000749559">
    <property type="component" value="Unassembled WGS sequence"/>
</dbReference>
<dbReference type="PANTHER" id="PTHR45902:SF1">
    <property type="entry name" value="LATROPHILIN RECEPTOR-LIKE PROTEIN A"/>
    <property type="match status" value="1"/>
</dbReference>
<accession>A0A8S4N9U3</accession>
<comment type="caution">
    <text evidence="4">The sequence shown here is derived from an EMBL/GenBank/DDBJ whole genome shotgun (WGS) entry which is preliminary data.</text>
</comment>
<dbReference type="EMBL" id="CAIIXF020000002">
    <property type="protein sequence ID" value="CAH1777569.1"/>
    <property type="molecule type" value="Genomic_DNA"/>
</dbReference>
<feature type="region of interest" description="Disordered" evidence="2">
    <location>
        <begin position="29"/>
        <end position="51"/>
    </location>
</feature>
<sequence>MLLFRGSSLIYYCIIISLAKTSTELGLNPSSHRNQTKHLPEHASSSSSPIDGVEGEGINCRVPVKIKCQYGERSCQNRCGKSVEGEQIKQFYCQCDNLCSHFQDCCHDYKELCQCESNPHSENENEKNISDVVLLNTTTDGCVTLNTTTAKGNVTLNSKSDDGVTLNMLGLKNEQSANDNMRHIYACVPVRGYIRVYLIDVCHIDFEGTALERKCQTYGENELLGVAPSYDPITQRHYRNINCAKCNYVQKSVMWKMEIKCDVAIINIKFLESFDFNTVFGLIKDRLCHLDYFEPNGSALARPCIDTLYGNGGTCVNETVGEKCVTYGMNPVADYFGIYHNVYCWQSRQWHDYPKMVEQLGHLCYIDFPSKYKIDPTILGLYSFEILIDTITDNERNIIVNPLDPNFGEGEWTCTGRAGCSIARCPRGFQKVANKCTFKETLIDVTVNVHFYFKFYDVLRDNIISASYLISRVYESLGPAWPDMTNIYTGKIPYKLYVPLGYEISMSANITDIMDKKFQNLQRVFNETFSTYSMNMTYSLPPMNTRTSKTQSENEVGSKDVHPKKNSVNAQPNMKSSYALVFGTIMIGEIIRSYFPRH</sequence>
<dbReference type="InterPro" id="IPR001212">
    <property type="entry name" value="Somatomedin_B_dom"/>
</dbReference>
<proteinExistence type="predicted"/>
<feature type="domain" description="SMB" evidence="3">
    <location>
        <begin position="71"/>
        <end position="118"/>
    </location>
</feature>
<evidence type="ECO:0000259" key="3">
    <source>
        <dbReference type="PROSITE" id="PS50958"/>
    </source>
</evidence>
<organism evidence="4 5">
    <name type="scientific">Owenia fusiformis</name>
    <name type="common">Polychaete worm</name>
    <dbReference type="NCBI Taxonomy" id="6347"/>
    <lineage>
        <taxon>Eukaryota</taxon>
        <taxon>Metazoa</taxon>
        <taxon>Spiralia</taxon>
        <taxon>Lophotrochozoa</taxon>
        <taxon>Annelida</taxon>
        <taxon>Polychaeta</taxon>
        <taxon>Sedentaria</taxon>
        <taxon>Canalipalpata</taxon>
        <taxon>Sabellida</taxon>
        <taxon>Oweniida</taxon>
        <taxon>Oweniidae</taxon>
        <taxon>Owenia</taxon>
    </lineage>
</organism>
<evidence type="ECO:0000256" key="2">
    <source>
        <dbReference type="SAM" id="MobiDB-lite"/>
    </source>
</evidence>
<dbReference type="InterPro" id="IPR053231">
    <property type="entry name" value="GPCR_LN-TM7"/>
</dbReference>
<protein>
    <recommendedName>
        <fullName evidence="3">SMB domain-containing protein</fullName>
    </recommendedName>
</protein>
<gene>
    <name evidence="4" type="ORF">OFUS_LOCUS4594</name>
</gene>
<dbReference type="OrthoDB" id="6077263at2759"/>
<dbReference type="PANTHER" id="PTHR45902">
    <property type="entry name" value="LATROPHILIN RECEPTOR-LIKE PROTEIN A"/>
    <property type="match status" value="1"/>
</dbReference>
<dbReference type="AlphaFoldDB" id="A0A8S4N9U3"/>
<evidence type="ECO:0000256" key="1">
    <source>
        <dbReference type="ARBA" id="ARBA00023157"/>
    </source>
</evidence>
<reference evidence="4" key="1">
    <citation type="submission" date="2022-03" db="EMBL/GenBank/DDBJ databases">
        <authorList>
            <person name="Martin C."/>
        </authorList>
    </citation>
    <scope>NUCLEOTIDE SEQUENCE</scope>
</reference>
<dbReference type="Pfam" id="PF01033">
    <property type="entry name" value="Somatomedin_B"/>
    <property type="match status" value="1"/>
</dbReference>
<dbReference type="PROSITE" id="PS00524">
    <property type="entry name" value="SMB_1"/>
    <property type="match status" value="1"/>
</dbReference>
<name>A0A8S4N9U3_OWEFU</name>